<name>D8PBN8_9BACT</name>
<gene>
    <name evidence="2" type="ORF">NIDE0882</name>
</gene>
<accession>D8PBN8</accession>
<keyword evidence="3" id="KW-1185">Reference proteome</keyword>
<feature type="transmembrane region" description="Helical" evidence="1">
    <location>
        <begin position="406"/>
        <end position="427"/>
    </location>
</feature>
<dbReference type="STRING" id="330214.NIDE0882"/>
<evidence type="ECO:0008006" key="4">
    <source>
        <dbReference type="Google" id="ProtNLM"/>
    </source>
</evidence>
<feature type="transmembrane region" description="Helical" evidence="1">
    <location>
        <begin position="6"/>
        <end position="22"/>
    </location>
</feature>
<dbReference type="HOGENOM" id="CLU_579628_0_0_0"/>
<feature type="transmembrane region" description="Helical" evidence="1">
    <location>
        <begin position="111"/>
        <end position="135"/>
    </location>
</feature>
<evidence type="ECO:0000313" key="3">
    <source>
        <dbReference type="Proteomes" id="UP000001660"/>
    </source>
</evidence>
<dbReference type="AlphaFoldDB" id="D8PBN8"/>
<dbReference type="Proteomes" id="UP000001660">
    <property type="component" value="Chromosome"/>
</dbReference>
<feature type="transmembrane region" description="Helical" evidence="1">
    <location>
        <begin position="246"/>
        <end position="263"/>
    </location>
</feature>
<keyword evidence="1" id="KW-1133">Transmembrane helix</keyword>
<reference evidence="2 3" key="1">
    <citation type="journal article" date="2010" name="Proc. Natl. Acad. Sci. U.S.A.">
        <title>A Nitrospira metagenome illuminates the physiology and evolution of globally important nitrite-oxidizing bacteria.</title>
        <authorList>
            <person name="Lucker S."/>
            <person name="Wagner M."/>
            <person name="Maixner F."/>
            <person name="Pelletier E."/>
            <person name="Koch H."/>
            <person name="Vacherie B."/>
            <person name="Rattei T."/>
            <person name="Sinninghe Damste J."/>
            <person name="Spieck E."/>
            <person name="Le Paslier D."/>
            <person name="Daims H."/>
        </authorList>
    </citation>
    <scope>NUCLEOTIDE SEQUENCE [LARGE SCALE GENOMIC DNA]</scope>
</reference>
<protein>
    <recommendedName>
        <fullName evidence="4">Oligosaccharide repeat unit polymerase</fullName>
    </recommendedName>
</protein>
<feature type="transmembrane region" description="Helical" evidence="1">
    <location>
        <begin position="366"/>
        <end position="385"/>
    </location>
</feature>
<feature type="transmembrane region" description="Helical" evidence="1">
    <location>
        <begin position="200"/>
        <end position="220"/>
    </location>
</feature>
<dbReference type="KEGG" id="nde:NIDE0882"/>
<evidence type="ECO:0000313" key="2">
    <source>
        <dbReference type="EMBL" id="CBK40647.1"/>
    </source>
</evidence>
<keyword evidence="1" id="KW-0812">Transmembrane</keyword>
<proteinExistence type="predicted"/>
<keyword evidence="1" id="KW-0472">Membrane</keyword>
<feature type="transmembrane region" description="Helical" evidence="1">
    <location>
        <begin position="29"/>
        <end position="49"/>
    </location>
</feature>
<sequence>MEFYVLLTSATGAIVLLGWLVWSRAHHLSFPLGIGLIYYWSLFGAWSIVQDRLGGESGKRYDYLEAKLFPVMLDDNYLMTLLLYAAFIILIEIALLLFLKPGPLPDDTWPAPIDVSHGVLLCLAVLCGIGSYALIREPLEMADSMNLSTYMVTRGGLGELPPYFTIHQLLSRGALLSTAIGLSIVSSGREARLFVGSDGWAVRAGYLAVAAGLFWFALILGNKNELLFVGIGGGLLYLANARRPRLAALTLTGAVGFVGLWLVDTLRGLPLAAVAGGLQDLEPAHWLNAAQFVASSNEAFAAHFSLYGALALNVPLTYGESVLSMLASVIPRFAWPNRPPDIYLHYADSIGVAEGQGFTIHHATGWYLNFGVLGILAGALLWGWVWARCSVDAHPVGPHRSRFWILWGRVLPWMFVASIPMLIRAGFEGYKALLVEAFLLPTVILLLASTDGTFCRVLRLNPDRRTPLLAE</sequence>
<feature type="transmembrane region" description="Helical" evidence="1">
    <location>
        <begin position="77"/>
        <end position="99"/>
    </location>
</feature>
<dbReference type="EMBL" id="FP929003">
    <property type="protein sequence ID" value="CBK40647.1"/>
    <property type="molecule type" value="Genomic_DNA"/>
</dbReference>
<dbReference type="OrthoDB" id="966190at2"/>
<evidence type="ECO:0000256" key="1">
    <source>
        <dbReference type="SAM" id="Phobius"/>
    </source>
</evidence>
<organism evidence="2 3">
    <name type="scientific">Nitrospira defluvii</name>
    <dbReference type="NCBI Taxonomy" id="330214"/>
    <lineage>
        <taxon>Bacteria</taxon>
        <taxon>Pseudomonadati</taxon>
        <taxon>Nitrospirota</taxon>
        <taxon>Nitrospiria</taxon>
        <taxon>Nitrospirales</taxon>
        <taxon>Nitrospiraceae</taxon>
        <taxon>Nitrospira</taxon>
    </lineage>
</organism>
<feature type="transmembrane region" description="Helical" evidence="1">
    <location>
        <begin position="433"/>
        <end position="455"/>
    </location>
</feature>